<sequence length="39" mass="4437">MDDEPIKLIDPWQLDGRMVILTQVLANLFFSGAYLGINE</sequence>
<keyword evidence="1" id="KW-0812">Transmembrane</keyword>
<reference evidence="3" key="1">
    <citation type="submission" date="2015-08" db="EMBL/GenBank/DDBJ databases">
        <authorList>
            <person name="Kim K.M."/>
        </authorList>
    </citation>
    <scope>NUCLEOTIDE SEQUENCE [LARGE SCALE GENOMIC DNA]</scope>
    <source>
        <strain evidence="3">KCTC 23892</strain>
    </source>
</reference>
<dbReference type="AlphaFoldDB" id="A0A1B3BBM8"/>
<accession>A0A1B3BBM8</accession>
<keyword evidence="3" id="KW-1185">Reference proteome</keyword>
<name>A0A1B3BBM8_9GAMM</name>
<keyword evidence="1" id="KW-0472">Membrane</keyword>
<dbReference type="Proteomes" id="UP000094147">
    <property type="component" value="Chromosome"/>
</dbReference>
<organism evidence="2 3">
    <name type="scientific">Kangiella sediminilitoris</name>
    <dbReference type="NCBI Taxonomy" id="1144748"/>
    <lineage>
        <taxon>Bacteria</taxon>
        <taxon>Pseudomonadati</taxon>
        <taxon>Pseudomonadota</taxon>
        <taxon>Gammaproteobacteria</taxon>
        <taxon>Kangiellales</taxon>
        <taxon>Kangiellaceae</taxon>
        <taxon>Kangiella</taxon>
    </lineage>
</organism>
<dbReference type="KEGG" id="ksd:KS2013_1480"/>
<keyword evidence="1" id="KW-1133">Transmembrane helix</keyword>
<evidence type="ECO:0000256" key="1">
    <source>
        <dbReference type="SAM" id="Phobius"/>
    </source>
</evidence>
<evidence type="ECO:0000313" key="3">
    <source>
        <dbReference type="Proteomes" id="UP000094147"/>
    </source>
</evidence>
<gene>
    <name evidence="2" type="ORF">KS2013_1480</name>
</gene>
<feature type="transmembrane region" description="Helical" evidence="1">
    <location>
        <begin position="20"/>
        <end position="37"/>
    </location>
</feature>
<dbReference type="EMBL" id="CP012418">
    <property type="protein sequence ID" value="AOE50192.1"/>
    <property type="molecule type" value="Genomic_DNA"/>
</dbReference>
<evidence type="ECO:0000313" key="2">
    <source>
        <dbReference type="EMBL" id="AOE50192.1"/>
    </source>
</evidence>
<proteinExistence type="predicted"/>
<protein>
    <submittedName>
        <fullName evidence="2">Uncharacterized protein</fullName>
    </submittedName>
</protein>